<feature type="signal peptide" evidence="3">
    <location>
        <begin position="1"/>
        <end position="22"/>
    </location>
</feature>
<evidence type="ECO:0000256" key="2">
    <source>
        <dbReference type="ARBA" id="ARBA00022729"/>
    </source>
</evidence>
<gene>
    <name evidence="5" type="ORF">A2024_03050</name>
</gene>
<evidence type="ECO:0000256" key="1">
    <source>
        <dbReference type="ARBA" id="ARBA00010062"/>
    </source>
</evidence>
<reference evidence="5 6" key="1">
    <citation type="journal article" date="2016" name="Nat. Commun.">
        <title>Thousands of microbial genomes shed light on interconnected biogeochemical processes in an aquifer system.</title>
        <authorList>
            <person name="Anantharaman K."/>
            <person name="Brown C.T."/>
            <person name="Hug L.A."/>
            <person name="Sharon I."/>
            <person name="Castelle C.J."/>
            <person name="Probst A.J."/>
            <person name="Thomas B.C."/>
            <person name="Singh A."/>
            <person name="Wilkins M.J."/>
            <person name="Karaoz U."/>
            <person name="Brodie E.L."/>
            <person name="Williams K.H."/>
            <person name="Hubbard S.S."/>
            <person name="Banfield J.F."/>
        </authorList>
    </citation>
    <scope>NUCLEOTIDE SEQUENCE [LARGE SCALE GENOMIC DNA]</scope>
</reference>
<dbReference type="PANTHER" id="PTHR30483">
    <property type="entry name" value="LEUCINE-SPECIFIC-BINDING PROTEIN"/>
    <property type="match status" value="1"/>
</dbReference>
<organism evidence="5 6">
    <name type="scientific">Candidatus Edwardsbacteria bacterium GWF2_54_11</name>
    <dbReference type="NCBI Taxonomy" id="1817851"/>
    <lineage>
        <taxon>Bacteria</taxon>
        <taxon>Candidatus Edwardsiibacteriota</taxon>
    </lineage>
</organism>
<dbReference type="InterPro" id="IPR051010">
    <property type="entry name" value="BCAA_transport"/>
</dbReference>
<sequence>MKSLYLLMLAAFAVSCATLQPAVDKKTPAKKDDVKTAQVNDQDAGAEAFIKKARNLYQEHKPKETIAAAQEMLAKYPGSNYVPEAIYLSAKSRYDLNELDLALKNGWMLAEKYPQSKEYPLTKKLLGDCYFTSQDHLKAGQQYIEGLEAARTGDEREALLLPLSAMIEERLTDGQLRILFRKYPESEMAPALGLKLAQKELDARNNSEAIKLLQEIVKKYPASQEAGLAKPVLASLKDNKPMMPVGDVGRKVGLIVPLSGRYGEYGTAVKEGVSLAFTEYNKTTTNKVKLLTEDTKGDIIDAIKATIRLSDTSQVIGIIGEVLSGPTSAAAGVANLKAVPFLSPTASEERISTLGPYIFQLSQSISWQGAALADCAVNKLGMKTLGVLYPNDPGWAAVAEAFVQQARNLGVRVAVSVCYEPGTTDFKAQAETLKAGKVQAVFIPAMPNDIIMIAPQLVYNQLKVQLLGSDGWGDPKVTSKGGTYVEGAIFATLSSGSNLALAAARFEESYKKAYGKAPSKLSAQAYDGARVMLAALQKGASTREDLQKALDLAENSSEGASGQYAFGRQGAMPKSKLMTIRNKQVKELE</sequence>
<dbReference type="InterPro" id="IPR028082">
    <property type="entry name" value="Peripla_BP_I"/>
</dbReference>
<dbReference type="InterPro" id="IPR011990">
    <property type="entry name" value="TPR-like_helical_dom_sf"/>
</dbReference>
<name>A0A1F5RBY7_9BACT</name>
<dbReference type="AlphaFoldDB" id="A0A1F5RBY7"/>
<feature type="domain" description="Leucine-binding protein" evidence="4">
    <location>
        <begin position="251"/>
        <end position="574"/>
    </location>
</feature>
<accession>A0A1F5RBY7</accession>
<dbReference type="InterPro" id="IPR028081">
    <property type="entry name" value="Leu-bd"/>
</dbReference>
<dbReference type="EMBL" id="MFFM01000034">
    <property type="protein sequence ID" value="OGF11979.1"/>
    <property type="molecule type" value="Genomic_DNA"/>
</dbReference>
<dbReference type="SUPFAM" id="SSF48452">
    <property type="entry name" value="TPR-like"/>
    <property type="match status" value="1"/>
</dbReference>
<dbReference type="Pfam" id="PF13458">
    <property type="entry name" value="Peripla_BP_6"/>
    <property type="match status" value="1"/>
</dbReference>
<dbReference type="PROSITE" id="PS51257">
    <property type="entry name" value="PROKAR_LIPOPROTEIN"/>
    <property type="match status" value="1"/>
</dbReference>
<comment type="similarity">
    <text evidence="1">Belongs to the leucine-binding protein family.</text>
</comment>
<dbReference type="PANTHER" id="PTHR30483:SF6">
    <property type="entry name" value="PERIPLASMIC BINDING PROTEIN OF ABC TRANSPORTER FOR NATURAL AMINO ACIDS"/>
    <property type="match status" value="1"/>
</dbReference>
<dbReference type="SUPFAM" id="SSF53822">
    <property type="entry name" value="Periplasmic binding protein-like I"/>
    <property type="match status" value="1"/>
</dbReference>
<evidence type="ECO:0000256" key="3">
    <source>
        <dbReference type="SAM" id="SignalP"/>
    </source>
</evidence>
<evidence type="ECO:0000313" key="6">
    <source>
        <dbReference type="Proteomes" id="UP000177230"/>
    </source>
</evidence>
<evidence type="ECO:0000259" key="4">
    <source>
        <dbReference type="Pfam" id="PF13458"/>
    </source>
</evidence>
<feature type="chain" id="PRO_5009520713" description="Leucine-binding protein domain-containing protein" evidence="3">
    <location>
        <begin position="23"/>
        <end position="589"/>
    </location>
</feature>
<proteinExistence type="inferred from homology"/>
<dbReference type="Proteomes" id="UP000177230">
    <property type="component" value="Unassembled WGS sequence"/>
</dbReference>
<dbReference type="Gene3D" id="3.40.50.2300">
    <property type="match status" value="2"/>
</dbReference>
<evidence type="ECO:0000313" key="5">
    <source>
        <dbReference type="EMBL" id="OGF11979.1"/>
    </source>
</evidence>
<dbReference type="Gene3D" id="1.25.40.10">
    <property type="entry name" value="Tetratricopeptide repeat domain"/>
    <property type="match status" value="1"/>
</dbReference>
<comment type="caution">
    <text evidence="5">The sequence shown here is derived from an EMBL/GenBank/DDBJ whole genome shotgun (WGS) entry which is preliminary data.</text>
</comment>
<protein>
    <recommendedName>
        <fullName evidence="4">Leucine-binding protein domain-containing protein</fullName>
    </recommendedName>
</protein>
<keyword evidence="2 3" id="KW-0732">Signal</keyword>